<dbReference type="Proteomes" id="UP000183760">
    <property type="component" value="Unassembled WGS sequence"/>
</dbReference>
<sequence>MNLSATKQVIEHLVQHGGRGKGWFHQHQDPRPLDAQSINTLTLPDARPLPPSLREWLAFDASWFRLAKGTPPELEVRPLRDILTGWSRTMTKTAPAAAAFTEEQLVQAWVDLLPDPTMANALALELLPSGSQEHLLLFHKANRRGEYPVLGCHNRFEFWLKYKSFGDYLSHYFGLSEPD</sequence>
<protein>
    <recommendedName>
        <fullName evidence="5">Knr4/Smi1-like domain-containing protein</fullName>
    </recommendedName>
</protein>
<dbReference type="EMBL" id="FOIB01000001">
    <property type="protein sequence ID" value="SES90341.1"/>
    <property type="molecule type" value="Genomic_DNA"/>
</dbReference>
<proteinExistence type="predicted"/>
<dbReference type="EMBL" id="BJXR01000025">
    <property type="protein sequence ID" value="GEN07456.1"/>
    <property type="molecule type" value="Genomic_DNA"/>
</dbReference>
<dbReference type="Proteomes" id="UP000321514">
    <property type="component" value="Unassembled WGS sequence"/>
</dbReference>
<evidence type="ECO:0000313" key="2">
    <source>
        <dbReference type="EMBL" id="SES90341.1"/>
    </source>
</evidence>
<reference evidence="1 4" key="2">
    <citation type="submission" date="2019-07" db="EMBL/GenBank/DDBJ databases">
        <title>Whole genome shotgun sequence of Myxococcus fulvus NBRC 100333.</title>
        <authorList>
            <person name="Hosoyama A."/>
            <person name="Uohara A."/>
            <person name="Ohji S."/>
            <person name="Ichikawa N."/>
        </authorList>
    </citation>
    <scope>NUCLEOTIDE SEQUENCE [LARGE SCALE GENOMIC DNA]</scope>
    <source>
        <strain evidence="1 4">NBRC 100333</strain>
    </source>
</reference>
<comment type="caution">
    <text evidence="1">The sequence shown here is derived from an EMBL/GenBank/DDBJ whole genome shotgun (WGS) entry which is preliminary data.</text>
</comment>
<evidence type="ECO:0008006" key="5">
    <source>
        <dbReference type="Google" id="ProtNLM"/>
    </source>
</evidence>
<evidence type="ECO:0000313" key="4">
    <source>
        <dbReference type="Proteomes" id="UP000321514"/>
    </source>
</evidence>
<dbReference type="RefSeq" id="WP_074948780.1">
    <property type="nucleotide sequence ID" value="NZ_BJXR01000025.1"/>
</dbReference>
<name>A0A511SZY8_MYXFU</name>
<organism evidence="1 4">
    <name type="scientific">Myxococcus fulvus</name>
    <dbReference type="NCBI Taxonomy" id="33"/>
    <lineage>
        <taxon>Bacteria</taxon>
        <taxon>Pseudomonadati</taxon>
        <taxon>Myxococcota</taxon>
        <taxon>Myxococcia</taxon>
        <taxon>Myxococcales</taxon>
        <taxon>Cystobacterineae</taxon>
        <taxon>Myxococcaceae</taxon>
        <taxon>Myxococcus</taxon>
    </lineage>
</organism>
<keyword evidence="3" id="KW-1185">Reference proteome</keyword>
<dbReference type="OrthoDB" id="3682882at2"/>
<gene>
    <name evidence="1" type="ORF">MFU01_24930</name>
    <name evidence="2" type="ORF">SAMN05443572_101525</name>
</gene>
<reference evidence="2 3" key="1">
    <citation type="submission" date="2016-10" db="EMBL/GenBank/DDBJ databases">
        <authorList>
            <person name="Varghese N."/>
            <person name="Submissions S."/>
        </authorList>
    </citation>
    <scope>NUCLEOTIDE SEQUENCE [LARGE SCALE GENOMIC DNA]</scope>
    <source>
        <strain evidence="2 3">DSM 16525</strain>
    </source>
</reference>
<accession>A0A511SZY8</accession>
<dbReference type="AlphaFoldDB" id="A0A511SZY8"/>
<evidence type="ECO:0000313" key="3">
    <source>
        <dbReference type="Proteomes" id="UP000183760"/>
    </source>
</evidence>
<evidence type="ECO:0000313" key="1">
    <source>
        <dbReference type="EMBL" id="GEN07456.1"/>
    </source>
</evidence>